<dbReference type="GO" id="GO:0017148">
    <property type="term" value="P:negative regulation of translation"/>
    <property type="evidence" value="ECO:0007669"/>
    <property type="project" value="UniProtKB-UniRule"/>
</dbReference>
<dbReference type="GO" id="GO:0042256">
    <property type="term" value="P:cytosolic ribosome assembly"/>
    <property type="evidence" value="ECO:0007669"/>
    <property type="project" value="UniProtKB-UniRule"/>
</dbReference>
<evidence type="ECO:0000256" key="1">
    <source>
        <dbReference type="ARBA" id="ARBA00010574"/>
    </source>
</evidence>
<comment type="function">
    <text evidence="2">Functions as a ribosomal silencing factor. Interacts with ribosomal protein uL14 (rplN), blocking formation of intersubunit bridge B8. Prevents association of the 30S and 50S ribosomal subunits and the formation of functional ribosomes, thus repressing translation.</text>
</comment>
<evidence type="ECO:0000313" key="3">
    <source>
        <dbReference type="EMBL" id="HIX54449.1"/>
    </source>
</evidence>
<dbReference type="AlphaFoldDB" id="A0A9D1W890"/>
<dbReference type="EMBL" id="DXEZ01000150">
    <property type="protein sequence ID" value="HIX54449.1"/>
    <property type="molecule type" value="Genomic_DNA"/>
</dbReference>
<dbReference type="SUPFAM" id="SSF81301">
    <property type="entry name" value="Nucleotidyltransferase"/>
    <property type="match status" value="1"/>
</dbReference>
<dbReference type="NCBIfam" id="TIGR00090">
    <property type="entry name" value="rsfS_iojap_ybeB"/>
    <property type="match status" value="1"/>
</dbReference>
<name>A0A9D1W890_9SPHI</name>
<dbReference type="InterPro" id="IPR043519">
    <property type="entry name" value="NT_sf"/>
</dbReference>
<sequence length="124" mass="14094">MIKKEKTTLVEKLAQVVVHGMQEKKAHDITLLDLRNIGSSVSDFFVVCHANSPLQVDAIAKSVEEEVFKAFSQESWRKEGLTQGEWVVLDYVDVVVHIFIAEKRDYYGIEDLWADAELIDIKSA</sequence>
<keyword evidence="2" id="KW-0810">Translation regulation</keyword>
<reference evidence="3" key="2">
    <citation type="submission" date="2021-04" db="EMBL/GenBank/DDBJ databases">
        <authorList>
            <person name="Gilroy R."/>
        </authorList>
    </citation>
    <scope>NUCLEOTIDE SEQUENCE</scope>
    <source>
        <strain evidence="3">1719</strain>
    </source>
</reference>
<dbReference type="GO" id="GO:0005737">
    <property type="term" value="C:cytoplasm"/>
    <property type="evidence" value="ECO:0007669"/>
    <property type="project" value="UniProtKB-SubCell"/>
</dbReference>
<keyword evidence="2" id="KW-0963">Cytoplasm</keyword>
<protein>
    <recommendedName>
        <fullName evidence="2">Ribosomal silencing factor RsfS</fullName>
    </recommendedName>
</protein>
<gene>
    <name evidence="2 3" type="primary">rsfS</name>
    <name evidence="3" type="ORF">H9853_05435</name>
</gene>
<organism evidence="3 4">
    <name type="scientific">Candidatus Sphingobacterium stercoripullorum</name>
    <dbReference type="NCBI Taxonomy" id="2838759"/>
    <lineage>
        <taxon>Bacteria</taxon>
        <taxon>Pseudomonadati</taxon>
        <taxon>Bacteroidota</taxon>
        <taxon>Sphingobacteriia</taxon>
        <taxon>Sphingobacteriales</taxon>
        <taxon>Sphingobacteriaceae</taxon>
        <taxon>Sphingobacterium</taxon>
    </lineage>
</organism>
<dbReference type="InterPro" id="IPR004394">
    <property type="entry name" value="Iojap/RsfS/C7orf30"/>
</dbReference>
<proteinExistence type="inferred from homology"/>
<dbReference type="Gene3D" id="3.30.460.10">
    <property type="entry name" value="Beta Polymerase, domain 2"/>
    <property type="match status" value="1"/>
</dbReference>
<dbReference type="GO" id="GO:0043023">
    <property type="term" value="F:ribosomal large subunit binding"/>
    <property type="evidence" value="ECO:0007669"/>
    <property type="project" value="TreeGrafter"/>
</dbReference>
<reference evidence="3" key="1">
    <citation type="journal article" date="2021" name="PeerJ">
        <title>Extensive microbial diversity within the chicken gut microbiome revealed by metagenomics and culture.</title>
        <authorList>
            <person name="Gilroy R."/>
            <person name="Ravi A."/>
            <person name="Getino M."/>
            <person name="Pursley I."/>
            <person name="Horton D.L."/>
            <person name="Alikhan N.F."/>
            <person name="Baker D."/>
            <person name="Gharbi K."/>
            <person name="Hall N."/>
            <person name="Watson M."/>
            <person name="Adriaenssens E.M."/>
            <person name="Foster-Nyarko E."/>
            <person name="Jarju S."/>
            <person name="Secka A."/>
            <person name="Antonio M."/>
            <person name="Oren A."/>
            <person name="Chaudhuri R.R."/>
            <person name="La Ragione R."/>
            <person name="Hildebrand F."/>
            <person name="Pallen M.J."/>
        </authorList>
    </citation>
    <scope>NUCLEOTIDE SEQUENCE</scope>
    <source>
        <strain evidence="3">1719</strain>
    </source>
</reference>
<evidence type="ECO:0000313" key="4">
    <source>
        <dbReference type="Proteomes" id="UP000824156"/>
    </source>
</evidence>
<dbReference type="GO" id="GO:0090071">
    <property type="term" value="P:negative regulation of ribosome biogenesis"/>
    <property type="evidence" value="ECO:0007669"/>
    <property type="project" value="UniProtKB-UniRule"/>
</dbReference>
<dbReference type="Proteomes" id="UP000824156">
    <property type="component" value="Unassembled WGS sequence"/>
</dbReference>
<comment type="subcellular location">
    <subcellularLocation>
        <location evidence="2">Cytoplasm</location>
    </subcellularLocation>
</comment>
<accession>A0A9D1W890</accession>
<comment type="subunit">
    <text evidence="2">Interacts with ribosomal protein uL14 (rplN).</text>
</comment>
<comment type="similarity">
    <text evidence="1 2">Belongs to the Iojap/RsfS family.</text>
</comment>
<evidence type="ECO:0000256" key="2">
    <source>
        <dbReference type="HAMAP-Rule" id="MF_01477"/>
    </source>
</evidence>
<keyword evidence="2" id="KW-0678">Repressor</keyword>
<dbReference type="HAMAP" id="MF_01477">
    <property type="entry name" value="Iojap_RsfS"/>
    <property type="match status" value="1"/>
</dbReference>
<comment type="caution">
    <text evidence="3">The sequence shown here is derived from an EMBL/GenBank/DDBJ whole genome shotgun (WGS) entry which is preliminary data.</text>
</comment>
<dbReference type="PANTHER" id="PTHR21043:SF0">
    <property type="entry name" value="MITOCHONDRIAL ASSEMBLY OF RIBOSOMAL LARGE SUBUNIT PROTEIN 1"/>
    <property type="match status" value="1"/>
</dbReference>
<dbReference type="Pfam" id="PF02410">
    <property type="entry name" value="RsfS"/>
    <property type="match status" value="1"/>
</dbReference>
<dbReference type="PANTHER" id="PTHR21043">
    <property type="entry name" value="IOJAP SUPERFAMILY ORTHOLOG"/>
    <property type="match status" value="1"/>
</dbReference>